<reference evidence="2" key="1">
    <citation type="submission" date="2025-08" db="UniProtKB">
        <authorList>
            <consortium name="Ensembl"/>
        </authorList>
    </citation>
    <scope>IDENTIFICATION</scope>
</reference>
<dbReference type="InterPro" id="IPR011051">
    <property type="entry name" value="RmlC_Cupin_sf"/>
</dbReference>
<proteinExistence type="predicted"/>
<dbReference type="GO" id="GO:0005634">
    <property type="term" value="C:nucleus"/>
    <property type="evidence" value="ECO:0007669"/>
    <property type="project" value="TreeGrafter"/>
</dbReference>
<dbReference type="Proteomes" id="UP000261620">
    <property type="component" value="Unplaced"/>
</dbReference>
<dbReference type="InterPro" id="IPR014710">
    <property type="entry name" value="RmlC-like_jellyroll"/>
</dbReference>
<evidence type="ECO:0000313" key="3">
    <source>
        <dbReference type="Proteomes" id="UP000261620"/>
    </source>
</evidence>
<sequence>MSFLKRVTYVSERCLDRGVGHAEMPTSEEPVAGLQLWVNLSRRDKMVEPQYQYQGGVTAAVISGEALGAKVCVTLCIDFRLQPVPSVLMLFNYKRVHFSYLTGPDEEQKKVEPHHTVVVGDGDCVRVEKKGSEASHFVLIAGEPIKEPVVQHGTSFSDRNGFGRAIHWRSKIRDSF</sequence>
<feature type="domain" description="Pirin C-terminal" evidence="1">
    <location>
        <begin position="107"/>
        <end position="153"/>
    </location>
</feature>
<name>A0A3Q3X0W6_MOLML</name>
<dbReference type="PANTHER" id="PTHR13903">
    <property type="entry name" value="PIRIN-RELATED"/>
    <property type="match status" value="1"/>
</dbReference>
<keyword evidence="3" id="KW-1185">Reference proteome</keyword>
<evidence type="ECO:0000259" key="1">
    <source>
        <dbReference type="Pfam" id="PF05726"/>
    </source>
</evidence>
<evidence type="ECO:0000313" key="2">
    <source>
        <dbReference type="Ensembl" id="ENSMMOP00000024473.1"/>
    </source>
</evidence>
<dbReference type="AlphaFoldDB" id="A0A3Q3X0W6"/>
<dbReference type="SUPFAM" id="SSF51182">
    <property type="entry name" value="RmlC-like cupins"/>
    <property type="match status" value="1"/>
</dbReference>
<dbReference type="InterPro" id="IPR012093">
    <property type="entry name" value="Pirin"/>
</dbReference>
<dbReference type="CDD" id="cd02247">
    <property type="entry name" value="cupin_pirin_C"/>
    <property type="match status" value="1"/>
</dbReference>
<protein>
    <recommendedName>
        <fullName evidence="1">Pirin C-terminal domain-containing protein</fullName>
    </recommendedName>
</protein>
<accession>A0A3Q3X0W6</accession>
<dbReference type="Gene3D" id="2.60.120.10">
    <property type="entry name" value="Jelly Rolls"/>
    <property type="match status" value="1"/>
</dbReference>
<reference evidence="2" key="2">
    <citation type="submission" date="2025-09" db="UniProtKB">
        <authorList>
            <consortium name="Ensembl"/>
        </authorList>
    </citation>
    <scope>IDENTIFICATION</scope>
</reference>
<dbReference type="InterPro" id="IPR008778">
    <property type="entry name" value="Pirin_C_dom"/>
</dbReference>
<dbReference type="Ensembl" id="ENSMMOT00000024884.1">
    <property type="protein sequence ID" value="ENSMMOP00000024473.1"/>
    <property type="gene ID" value="ENSMMOG00000018620.1"/>
</dbReference>
<dbReference type="GO" id="GO:0008127">
    <property type="term" value="F:quercetin 2,3-dioxygenase activity"/>
    <property type="evidence" value="ECO:0007669"/>
    <property type="project" value="TreeGrafter"/>
</dbReference>
<dbReference type="GO" id="GO:0030224">
    <property type="term" value="P:monocyte differentiation"/>
    <property type="evidence" value="ECO:0007669"/>
    <property type="project" value="TreeGrafter"/>
</dbReference>
<organism evidence="2 3">
    <name type="scientific">Mola mola</name>
    <name type="common">Ocean sunfish</name>
    <name type="synonym">Tetraodon mola</name>
    <dbReference type="NCBI Taxonomy" id="94237"/>
    <lineage>
        <taxon>Eukaryota</taxon>
        <taxon>Metazoa</taxon>
        <taxon>Chordata</taxon>
        <taxon>Craniata</taxon>
        <taxon>Vertebrata</taxon>
        <taxon>Euteleostomi</taxon>
        <taxon>Actinopterygii</taxon>
        <taxon>Neopterygii</taxon>
        <taxon>Teleostei</taxon>
        <taxon>Neoteleostei</taxon>
        <taxon>Acanthomorphata</taxon>
        <taxon>Eupercaria</taxon>
        <taxon>Tetraodontiformes</taxon>
        <taxon>Molidae</taxon>
        <taxon>Mola</taxon>
    </lineage>
</organism>
<dbReference type="Pfam" id="PF05726">
    <property type="entry name" value="Pirin_C"/>
    <property type="match status" value="1"/>
</dbReference>
<dbReference type="PANTHER" id="PTHR13903:SF8">
    <property type="entry name" value="PIRIN"/>
    <property type="match status" value="1"/>
</dbReference>